<protein>
    <submittedName>
        <fullName evidence="4">ABC transporter substrate-binding protein</fullName>
    </submittedName>
</protein>
<dbReference type="PIRSF" id="PIRSF002741">
    <property type="entry name" value="MppA"/>
    <property type="match status" value="1"/>
</dbReference>
<dbReference type="CDD" id="cd08497">
    <property type="entry name" value="MbnE-like"/>
    <property type="match status" value="1"/>
</dbReference>
<dbReference type="Proteomes" id="UP000760472">
    <property type="component" value="Unassembled WGS sequence"/>
</dbReference>
<name>A0ABS2W5X6_9GAMM</name>
<dbReference type="Gene3D" id="3.10.105.10">
    <property type="entry name" value="Dipeptide-binding Protein, Domain 3"/>
    <property type="match status" value="1"/>
</dbReference>
<accession>A0ABS2W5X6</accession>
<evidence type="ECO:0000256" key="1">
    <source>
        <dbReference type="ARBA" id="ARBA00022729"/>
    </source>
</evidence>
<feature type="signal peptide" evidence="2">
    <location>
        <begin position="1"/>
        <end position="30"/>
    </location>
</feature>
<dbReference type="Gene3D" id="3.40.190.10">
    <property type="entry name" value="Periplasmic binding protein-like II"/>
    <property type="match status" value="1"/>
</dbReference>
<keyword evidence="1 2" id="KW-0732">Signal</keyword>
<dbReference type="InterPro" id="IPR000914">
    <property type="entry name" value="SBP_5_dom"/>
</dbReference>
<dbReference type="Pfam" id="PF00496">
    <property type="entry name" value="SBP_bac_5"/>
    <property type="match status" value="1"/>
</dbReference>
<keyword evidence="5" id="KW-1185">Reference proteome</keyword>
<reference evidence="4 5" key="1">
    <citation type="submission" date="2021-02" db="EMBL/GenBank/DDBJ databases">
        <title>A novel species of genus Amphritea isolated from a fishpond in China.</title>
        <authorList>
            <person name="Lu H."/>
        </authorList>
    </citation>
    <scope>NUCLEOTIDE SEQUENCE [LARGE SCALE GENOMIC DNA]</scope>
    <source>
        <strain evidence="4 5">RP18W</strain>
    </source>
</reference>
<organism evidence="4 5">
    <name type="scientific">Amphritea pacifica</name>
    <dbReference type="NCBI Taxonomy" id="2811233"/>
    <lineage>
        <taxon>Bacteria</taxon>
        <taxon>Pseudomonadati</taxon>
        <taxon>Pseudomonadota</taxon>
        <taxon>Gammaproteobacteria</taxon>
        <taxon>Oceanospirillales</taxon>
        <taxon>Oceanospirillaceae</taxon>
        <taxon>Amphritea</taxon>
    </lineage>
</organism>
<dbReference type="SUPFAM" id="SSF53850">
    <property type="entry name" value="Periplasmic binding protein-like II"/>
    <property type="match status" value="1"/>
</dbReference>
<dbReference type="InterPro" id="IPR030678">
    <property type="entry name" value="Peptide/Ni-bd"/>
</dbReference>
<evidence type="ECO:0000313" key="4">
    <source>
        <dbReference type="EMBL" id="MBN0987114.1"/>
    </source>
</evidence>
<sequence>MNFKQLSKQISTLCLLSATLICTLTSPLHAATPQHGISMYGDLKYPPGFKHFDYVNPDAPKGGDVSEDALGTFDSFNGFISKGAAADGIGLIYDSLLTKAQDEPFSLYGLLAESLEVADDRSWIIFNLNPDAKFSDGQPVTAEDVVYTFKLLREQGAPFYRSYYHDIANIEALSSERVKFTFNASENRELALIVGEVSILPKHYWEGRDFSKPGLEIPVGSGPYLIDSFDAGRTITYRRNPDYWGKDLPVNRGRFNFDTIRYDYYKDGNVALEAFKGGEYDFRQEFSSKQWATGYTGAVFDEGKIITRTQVHENPTGMQAFILNTRKSYFSDARVREALAYAFDFEWTNQNIFYNAYTRTNSYFSNSEMAATELPTEKELKILEPIRDQVPPEVFTQVYKAPTTNGDGNIRGQLRTALRLLKSAGWELKDGLLLGPDGKQMSFEILLLQPTFERVVAPFARNLERMGIKPSIRIIDASQYINRVRSFDFDVIISGFGQSISPGNEQREFWHSSTADQPGSRNLIGIKNSAVDYLVGQIIQAPDREQLVLRTRALDRVLQWNHYVIPQYHINSYRVAYWDKFDFPKVHPKYSLGFDTWWVKPEKTGQ</sequence>
<evidence type="ECO:0000313" key="5">
    <source>
        <dbReference type="Proteomes" id="UP000760472"/>
    </source>
</evidence>
<dbReference type="PANTHER" id="PTHR30290">
    <property type="entry name" value="PERIPLASMIC BINDING COMPONENT OF ABC TRANSPORTER"/>
    <property type="match status" value="1"/>
</dbReference>
<comment type="caution">
    <text evidence="4">The sequence shown here is derived from an EMBL/GenBank/DDBJ whole genome shotgun (WGS) entry which is preliminary data.</text>
</comment>
<dbReference type="InterPro" id="IPR039424">
    <property type="entry name" value="SBP_5"/>
</dbReference>
<feature type="domain" description="Solute-binding protein family 5" evidence="3">
    <location>
        <begin position="107"/>
        <end position="515"/>
    </location>
</feature>
<gene>
    <name evidence="4" type="ORF">JW498_07080</name>
</gene>
<dbReference type="EMBL" id="JAFFZP010000008">
    <property type="protein sequence ID" value="MBN0987114.1"/>
    <property type="molecule type" value="Genomic_DNA"/>
</dbReference>
<dbReference type="RefSeq" id="WP_205211300.1">
    <property type="nucleotide sequence ID" value="NZ_JAFFZO010000024.1"/>
</dbReference>
<dbReference type="PANTHER" id="PTHR30290:SF64">
    <property type="entry name" value="ABC TRANSPORTER PERIPLASMIC BINDING PROTEIN"/>
    <property type="match status" value="1"/>
</dbReference>
<evidence type="ECO:0000256" key="2">
    <source>
        <dbReference type="SAM" id="SignalP"/>
    </source>
</evidence>
<evidence type="ECO:0000259" key="3">
    <source>
        <dbReference type="Pfam" id="PF00496"/>
    </source>
</evidence>
<proteinExistence type="predicted"/>
<feature type="chain" id="PRO_5045205252" evidence="2">
    <location>
        <begin position="31"/>
        <end position="606"/>
    </location>
</feature>